<reference evidence="1 2" key="1">
    <citation type="submission" date="2024-07" db="EMBL/GenBank/DDBJ databases">
        <title>Section-level genome sequencing and comparative genomics of Aspergillus sections Usti and Cavernicolus.</title>
        <authorList>
            <consortium name="Lawrence Berkeley National Laboratory"/>
            <person name="Nybo J.L."/>
            <person name="Vesth T.C."/>
            <person name="Theobald S."/>
            <person name="Frisvad J.C."/>
            <person name="Larsen T.O."/>
            <person name="Kjaerboelling I."/>
            <person name="Rothschild-Mancinelli K."/>
            <person name="Lyhne E.K."/>
            <person name="Kogle M.E."/>
            <person name="Barry K."/>
            <person name="Clum A."/>
            <person name="Na H."/>
            <person name="Ledsgaard L."/>
            <person name="Lin J."/>
            <person name="Lipzen A."/>
            <person name="Kuo A."/>
            <person name="Riley R."/>
            <person name="Mondo S."/>
            <person name="Labutti K."/>
            <person name="Haridas S."/>
            <person name="Pangalinan J."/>
            <person name="Salamov A.A."/>
            <person name="Simmons B.A."/>
            <person name="Magnuson J.K."/>
            <person name="Chen J."/>
            <person name="Drula E."/>
            <person name="Henrissat B."/>
            <person name="Wiebenga A."/>
            <person name="Lubbers R.J."/>
            <person name="Gomes A.C."/>
            <person name="Makela M.R."/>
            <person name="Stajich J."/>
            <person name="Grigoriev I.V."/>
            <person name="Mortensen U.H."/>
            <person name="De Vries R.P."/>
            <person name="Baker S.E."/>
            <person name="Andersen M.R."/>
        </authorList>
    </citation>
    <scope>NUCLEOTIDE SEQUENCE [LARGE SCALE GENOMIC DNA]</scope>
    <source>
        <strain evidence="1 2">CBS 123904</strain>
    </source>
</reference>
<proteinExistence type="predicted"/>
<name>A0ABR4K1I8_9EURO</name>
<dbReference type="Proteomes" id="UP001610446">
    <property type="component" value="Unassembled WGS sequence"/>
</dbReference>
<gene>
    <name evidence="1" type="ORF">BJY01DRAFT_180546</name>
</gene>
<dbReference type="EMBL" id="JBFXLU010000070">
    <property type="protein sequence ID" value="KAL2845669.1"/>
    <property type="molecule type" value="Genomic_DNA"/>
</dbReference>
<keyword evidence="2" id="KW-1185">Reference proteome</keyword>
<evidence type="ECO:0000313" key="2">
    <source>
        <dbReference type="Proteomes" id="UP001610446"/>
    </source>
</evidence>
<comment type="caution">
    <text evidence="1">The sequence shown here is derived from an EMBL/GenBank/DDBJ whole genome shotgun (WGS) entry which is preliminary data.</text>
</comment>
<accession>A0ABR4K1I8</accession>
<organism evidence="1 2">
    <name type="scientific">Aspergillus pseudoustus</name>
    <dbReference type="NCBI Taxonomy" id="1810923"/>
    <lineage>
        <taxon>Eukaryota</taxon>
        <taxon>Fungi</taxon>
        <taxon>Dikarya</taxon>
        <taxon>Ascomycota</taxon>
        <taxon>Pezizomycotina</taxon>
        <taxon>Eurotiomycetes</taxon>
        <taxon>Eurotiomycetidae</taxon>
        <taxon>Eurotiales</taxon>
        <taxon>Aspergillaceae</taxon>
        <taxon>Aspergillus</taxon>
        <taxon>Aspergillus subgen. Nidulantes</taxon>
    </lineage>
</organism>
<evidence type="ECO:0000313" key="1">
    <source>
        <dbReference type="EMBL" id="KAL2845669.1"/>
    </source>
</evidence>
<sequence>MTPEPLARVHSPCGDCTPFRSPAHFLQASPSPRAVIGHIPDNKNLDALRHVNGCDSEEILKGSEGCLVADDPTSIRGRLSSSPLYPLDLRGQFPGTQKHLRHRPPNRVPCPSPCTKPRAMLPFPSNHPLSPLLSNQYSFEGYSFASRSYSSSSRHMSVSG</sequence>
<protein>
    <submittedName>
        <fullName evidence="1">Uncharacterized protein</fullName>
    </submittedName>
</protein>